<evidence type="ECO:0000313" key="3">
    <source>
        <dbReference type="Proteomes" id="UP000271624"/>
    </source>
</evidence>
<protein>
    <submittedName>
        <fullName evidence="2">Uncharacterized protein</fullName>
    </submittedName>
</protein>
<name>A0A433UM88_9CYAN</name>
<evidence type="ECO:0000256" key="1">
    <source>
        <dbReference type="SAM" id="Coils"/>
    </source>
</evidence>
<dbReference type="EMBL" id="RSCL01000045">
    <property type="protein sequence ID" value="RUS94952.1"/>
    <property type="molecule type" value="Genomic_DNA"/>
</dbReference>
<proteinExistence type="predicted"/>
<keyword evidence="3" id="KW-1185">Reference proteome</keyword>
<evidence type="ECO:0000313" key="2">
    <source>
        <dbReference type="EMBL" id="RUS94952.1"/>
    </source>
</evidence>
<reference evidence="2" key="1">
    <citation type="submission" date="2018-12" db="EMBL/GenBank/DDBJ databases">
        <authorList>
            <person name="Will S."/>
            <person name="Neumann-Schaal M."/>
            <person name="Henke P."/>
        </authorList>
    </citation>
    <scope>NUCLEOTIDE SEQUENCE</scope>
    <source>
        <strain evidence="2">PCC 7102</strain>
    </source>
</reference>
<sequence>MTDASNPSQEVYTLLAELTRRQLQTDAQIERTQAQIERTQEQLENTQYEVRSLSNDVTRVLGRSAVLDEVLLELRDSHETMRQNFTEHQRTTNAALNSLEAILLRLIDIINRDLN</sequence>
<reference evidence="2" key="2">
    <citation type="journal article" date="2019" name="Genome Biol. Evol.">
        <title>Day and night: Metabolic profiles and evolutionary relationships of six axenic non-marine cyanobacteria.</title>
        <authorList>
            <person name="Will S.E."/>
            <person name="Henke P."/>
            <person name="Boedeker C."/>
            <person name="Huang S."/>
            <person name="Brinkmann H."/>
            <person name="Rohde M."/>
            <person name="Jarek M."/>
            <person name="Friedl T."/>
            <person name="Seufert S."/>
            <person name="Schumacher M."/>
            <person name="Overmann J."/>
            <person name="Neumann-Schaal M."/>
            <person name="Petersen J."/>
        </authorList>
    </citation>
    <scope>NUCLEOTIDE SEQUENCE [LARGE SCALE GENOMIC DNA]</scope>
    <source>
        <strain evidence="2">PCC 7102</strain>
    </source>
</reference>
<gene>
    <name evidence="2" type="ORF">DSM106972_092030</name>
</gene>
<organism evidence="2 3">
    <name type="scientific">Dulcicalothrix desertica PCC 7102</name>
    <dbReference type="NCBI Taxonomy" id="232991"/>
    <lineage>
        <taxon>Bacteria</taxon>
        <taxon>Bacillati</taxon>
        <taxon>Cyanobacteriota</taxon>
        <taxon>Cyanophyceae</taxon>
        <taxon>Nostocales</taxon>
        <taxon>Calotrichaceae</taxon>
        <taxon>Dulcicalothrix</taxon>
    </lineage>
</organism>
<dbReference type="AlphaFoldDB" id="A0A433UM88"/>
<keyword evidence="1" id="KW-0175">Coiled coil</keyword>
<dbReference type="Proteomes" id="UP000271624">
    <property type="component" value="Unassembled WGS sequence"/>
</dbReference>
<feature type="coiled-coil region" evidence="1">
    <location>
        <begin position="15"/>
        <end position="56"/>
    </location>
</feature>
<dbReference type="RefSeq" id="WP_127087145.1">
    <property type="nucleotide sequence ID" value="NZ_RSCL01000045.1"/>
</dbReference>
<comment type="caution">
    <text evidence="2">The sequence shown here is derived from an EMBL/GenBank/DDBJ whole genome shotgun (WGS) entry which is preliminary data.</text>
</comment>
<accession>A0A433UM88</accession>
<dbReference type="OrthoDB" id="488442at2"/>